<dbReference type="Pfam" id="PF17645">
    <property type="entry name" value="Amdase"/>
    <property type="match status" value="1"/>
</dbReference>
<accession>A0A162KWQ8</accession>
<name>A0A162KWQ8_9PROT</name>
<dbReference type="EMBL" id="LPZR01000157">
    <property type="protein sequence ID" value="KYO52328.1"/>
    <property type="molecule type" value="Genomic_DNA"/>
</dbReference>
<evidence type="ECO:0000313" key="2">
    <source>
        <dbReference type="Proteomes" id="UP000075787"/>
    </source>
</evidence>
<dbReference type="Gene3D" id="3.40.50.12500">
    <property type="match status" value="1"/>
</dbReference>
<dbReference type="OrthoDB" id="9816064at2"/>
<proteinExistence type="predicted"/>
<comment type="caution">
    <text evidence="1">The sequence shown here is derived from an EMBL/GenBank/DDBJ whole genome shotgun (WGS) entry which is preliminary data.</text>
</comment>
<evidence type="ECO:0000313" key="1">
    <source>
        <dbReference type="EMBL" id="KYO52328.1"/>
    </source>
</evidence>
<dbReference type="PIRSF" id="PIRSF015736">
    <property type="entry name" value="MI"/>
    <property type="match status" value="1"/>
</dbReference>
<reference evidence="1 2" key="1">
    <citation type="submission" date="2015-12" db="EMBL/GenBank/DDBJ databases">
        <title>Genome sequence of Tistrella mobilis MCCC 1A02139.</title>
        <authorList>
            <person name="Lu L."/>
            <person name="Lai Q."/>
            <person name="Shao Z."/>
            <person name="Qian P."/>
        </authorList>
    </citation>
    <scope>NUCLEOTIDE SEQUENCE [LARGE SCALE GENOMIC DNA]</scope>
    <source>
        <strain evidence="1 2">MCCC 1A02139</strain>
    </source>
</reference>
<gene>
    <name evidence="1" type="ORF">AUP44_00845</name>
</gene>
<organism evidence="1 2">
    <name type="scientific">Tistrella mobilis</name>
    <dbReference type="NCBI Taxonomy" id="171437"/>
    <lineage>
        <taxon>Bacteria</taxon>
        <taxon>Pseudomonadati</taxon>
        <taxon>Pseudomonadota</taxon>
        <taxon>Alphaproteobacteria</taxon>
        <taxon>Geminicoccales</taxon>
        <taxon>Geminicoccaceae</taxon>
        <taxon>Tistrella</taxon>
    </lineage>
</organism>
<dbReference type="InterPro" id="IPR053714">
    <property type="entry name" value="Iso_Racemase_Enz_sf"/>
</dbReference>
<dbReference type="Proteomes" id="UP000075787">
    <property type="component" value="Unassembled WGS sequence"/>
</dbReference>
<sequence>MFEQEGRRLKFGVMVPSTNTVVQTEFARMRPGGVSNHVSRIHIPDRPLTTEADFAALMERVQAELMAAVDRVMTCRPHALIMGMSAETFWDGPEASARLAADLAARAGGIGVTLASDAFGPAIRAHGDIRRLAVLTPYQKAGEDKVVRFFEGLGFEVVAVGGVQAPGPVEMADLSPRVIRDALIRLNDPAVEAIVQLGTNLPMARLAAVAEFWLDKPVIAVNTALYWHALRRAGITDRVEGFGTLLAAH</sequence>
<protein>
    <submittedName>
        <fullName evidence="1">Arylmalonate decarboxylase</fullName>
    </submittedName>
</protein>
<dbReference type="GeneID" id="97239619"/>
<dbReference type="AlphaFoldDB" id="A0A162KWQ8"/>
<dbReference type="PANTHER" id="PTHR40267:SF1">
    <property type="entry name" value="BLR3294 PROTEIN"/>
    <property type="match status" value="1"/>
</dbReference>
<dbReference type="PANTHER" id="PTHR40267">
    <property type="entry name" value="BLR3294 PROTEIN"/>
    <property type="match status" value="1"/>
</dbReference>
<dbReference type="InterPro" id="IPR026286">
    <property type="entry name" value="MaiA/AMDase"/>
</dbReference>
<dbReference type="RefSeq" id="WP_062764481.1">
    <property type="nucleotide sequence ID" value="NZ_CP121024.1"/>
</dbReference>